<gene>
    <name evidence="3" type="ORF">CSUI_003547</name>
</gene>
<keyword evidence="2" id="KW-1133">Transmembrane helix</keyword>
<feature type="region of interest" description="Disordered" evidence="1">
    <location>
        <begin position="962"/>
        <end position="982"/>
    </location>
</feature>
<feature type="region of interest" description="Disordered" evidence="1">
    <location>
        <begin position="850"/>
        <end position="881"/>
    </location>
</feature>
<feature type="region of interest" description="Disordered" evidence="1">
    <location>
        <begin position="791"/>
        <end position="833"/>
    </location>
</feature>
<name>A0A2C6L3X0_9APIC</name>
<dbReference type="Proteomes" id="UP000221165">
    <property type="component" value="Unassembled WGS sequence"/>
</dbReference>
<organism evidence="3 4">
    <name type="scientific">Cystoisospora suis</name>
    <dbReference type="NCBI Taxonomy" id="483139"/>
    <lineage>
        <taxon>Eukaryota</taxon>
        <taxon>Sar</taxon>
        <taxon>Alveolata</taxon>
        <taxon>Apicomplexa</taxon>
        <taxon>Conoidasida</taxon>
        <taxon>Coccidia</taxon>
        <taxon>Eucoccidiorida</taxon>
        <taxon>Eimeriorina</taxon>
        <taxon>Sarcocystidae</taxon>
        <taxon>Cystoisospora</taxon>
    </lineage>
</organism>
<keyword evidence="2 3" id="KW-0812">Transmembrane</keyword>
<feature type="region of interest" description="Disordered" evidence="1">
    <location>
        <begin position="379"/>
        <end position="469"/>
    </location>
</feature>
<evidence type="ECO:0000256" key="2">
    <source>
        <dbReference type="SAM" id="Phobius"/>
    </source>
</evidence>
<sequence length="982" mass="108063">MDEYVCLYVCMLTFMRIHTSRGGILDWNRLQKEAACICWALVCLYMILCRAAFVPFHLHPSFFVVRLSVYGLLFLYDYTMVRALAPLLSLPACPYQHRVSSCLPHSLFLLHLSLSFLSLSSFSPCSCRASLPFLPVLTSPSLLTEESSTRLFCLSSLTAITCPPCTPFSLPPSLYLCSKQRRNATSQQLFSSLHTTNKEKRKEAESTLSSSFISDSPSPLNSNNNSLHHLHKSSSSSGSFFIKSCFLSCPRLSSPSLASFSPLYATSAFFLRSFSPYRQCKCSHRHCISSLYSSSLQGKALRSLFPFSSSPVFCSSPVLTATSPSLSGPPSIQELQQRIREGVIPLPNQLATSQPLASCFASILSVDYGSHKMGLALSTNLDGSPFLSTSTSRGNSAERRKESLSGGPRPERISPQVRSGTQSSRQKGDSGSADSEEQPENAGLDTTEGRGVREGMHDDTPVFRKGEEDRQICEGKTGGVGEETIGSSWRAERLYHQNSSTEIDDCTRAAGSSLEEIKEKRCSRTESPGEGQYHPHVKFLMEARGAAQRKREERLKHEKKERSETLRRAGPVGLLLFRVEAEGEQEERGRKRKISNRREERELEDLDEGRREDKASRKVYEEDDLLPLPLSSAVSSCAASHLSSFSTAPTTTPVTGISTTSTNASATRTSPSSGSAFSCFPSSSFVGSEFQQGRGSHSSYHYKEDIAQSWAFSLLRPFVVPEMSISAMIAKACSAVATYHATAVLIGRPSNPLLSSDLAPLSFRCLLTRDFAILLSQALLQHSLHRLTPAPPSSFLSQAKRRRSSSSDEYGSTSSRDTQDGSKAHQDPSFPSPLPVVLYDEAYTTVEAHQLRRTEQVPSKKKHATDQSKPYSSVKEQLMSNPPGDHGSTCLIQLYNVLLNKLVGGISSSDLGLVSRRILAISQGKPSLSSHVLRLRGDSVEFFYSFGGDSYASHRPGWKVTEDEEGFQKQKDGAHRDFKGRK</sequence>
<feature type="compositionally biased region" description="Basic and acidic residues" evidence="1">
    <location>
        <begin position="549"/>
        <end position="567"/>
    </location>
</feature>
<feature type="compositionally biased region" description="Low complexity" evidence="1">
    <location>
        <begin position="807"/>
        <end position="816"/>
    </location>
</feature>
<dbReference type="AlphaFoldDB" id="A0A2C6L3X0"/>
<dbReference type="GeneID" id="94426954"/>
<protein>
    <submittedName>
        <fullName evidence="3">Transmembrane protein</fullName>
    </submittedName>
</protein>
<feature type="compositionally biased region" description="Basic and acidic residues" evidence="1">
    <location>
        <begin position="966"/>
        <end position="982"/>
    </location>
</feature>
<feature type="compositionally biased region" description="Basic and acidic residues" evidence="1">
    <location>
        <begin position="447"/>
        <end position="469"/>
    </location>
</feature>
<proteinExistence type="predicted"/>
<comment type="caution">
    <text evidence="3">The sequence shown here is derived from an EMBL/GenBank/DDBJ whole genome shotgun (WGS) entry which is preliminary data.</text>
</comment>
<feature type="compositionally biased region" description="Polar residues" evidence="1">
    <location>
        <begin position="867"/>
        <end position="880"/>
    </location>
</feature>
<dbReference type="VEuPathDB" id="ToxoDB:CSUI_003547"/>
<dbReference type="RefSeq" id="XP_067924285.1">
    <property type="nucleotide sequence ID" value="XM_068063743.1"/>
</dbReference>
<feature type="region of interest" description="Disordered" evidence="1">
    <location>
        <begin position="582"/>
        <end position="615"/>
    </location>
</feature>
<reference evidence="3 4" key="1">
    <citation type="journal article" date="2017" name="Int. J. Parasitol.">
        <title>The genome of the protozoan parasite Cystoisospora suis and a reverse vaccinology approach to identify vaccine candidates.</title>
        <authorList>
            <person name="Palmieri N."/>
            <person name="Shrestha A."/>
            <person name="Ruttkowski B."/>
            <person name="Beck T."/>
            <person name="Vogl C."/>
            <person name="Tomley F."/>
            <person name="Blake D.P."/>
            <person name="Joachim A."/>
        </authorList>
    </citation>
    <scope>NUCLEOTIDE SEQUENCE [LARGE SCALE GENOMIC DNA]</scope>
    <source>
        <strain evidence="3 4">Wien I</strain>
    </source>
</reference>
<evidence type="ECO:0000313" key="4">
    <source>
        <dbReference type="Proteomes" id="UP000221165"/>
    </source>
</evidence>
<feature type="compositionally biased region" description="Basic and acidic residues" evidence="1">
    <location>
        <begin position="817"/>
        <end position="826"/>
    </location>
</feature>
<evidence type="ECO:0000313" key="3">
    <source>
        <dbReference type="EMBL" id="PHJ22608.1"/>
    </source>
</evidence>
<evidence type="ECO:0000256" key="1">
    <source>
        <dbReference type="SAM" id="MobiDB-lite"/>
    </source>
</evidence>
<feature type="transmembrane region" description="Helical" evidence="2">
    <location>
        <begin position="34"/>
        <end position="56"/>
    </location>
</feature>
<feature type="region of interest" description="Disordered" evidence="1">
    <location>
        <begin position="644"/>
        <end position="672"/>
    </location>
</feature>
<feature type="compositionally biased region" description="Polar residues" evidence="1">
    <location>
        <begin position="379"/>
        <end position="395"/>
    </location>
</feature>
<keyword evidence="2" id="KW-0472">Membrane</keyword>
<feature type="compositionally biased region" description="Polar residues" evidence="1">
    <location>
        <begin position="416"/>
        <end position="425"/>
    </location>
</feature>
<feature type="region of interest" description="Disordered" evidence="1">
    <location>
        <begin position="546"/>
        <end position="567"/>
    </location>
</feature>
<keyword evidence="4" id="KW-1185">Reference proteome</keyword>
<accession>A0A2C6L3X0</accession>
<dbReference type="EMBL" id="MIGC01001596">
    <property type="protein sequence ID" value="PHJ22608.1"/>
    <property type="molecule type" value="Genomic_DNA"/>
</dbReference>